<keyword evidence="2" id="KW-1185">Reference proteome</keyword>
<dbReference type="EMBL" id="JABFDB010000019">
    <property type="protein sequence ID" value="NYZ22604.1"/>
    <property type="molecule type" value="Genomic_DNA"/>
</dbReference>
<comment type="caution">
    <text evidence="1">The sequence shown here is derived from an EMBL/GenBank/DDBJ whole genome shotgun (WGS) entry which is preliminary data.</text>
</comment>
<gene>
    <name evidence="1" type="ORF">HND93_23075</name>
</gene>
<organism evidence="1 2">
    <name type="scientific">Azospirillum oleiclasticum</name>
    <dbReference type="NCBI Taxonomy" id="2735135"/>
    <lineage>
        <taxon>Bacteria</taxon>
        <taxon>Pseudomonadati</taxon>
        <taxon>Pseudomonadota</taxon>
        <taxon>Alphaproteobacteria</taxon>
        <taxon>Rhodospirillales</taxon>
        <taxon>Azospirillaceae</taxon>
        <taxon>Azospirillum</taxon>
    </lineage>
</organism>
<dbReference type="InterPro" id="IPR011051">
    <property type="entry name" value="RmlC_Cupin_sf"/>
</dbReference>
<dbReference type="Proteomes" id="UP000584642">
    <property type="component" value="Unassembled WGS sequence"/>
</dbReference>
<evidence type="ECO:0000313" key="2">
    <source>
        <dbReference type="Proteomes" id="UP000584642"/>
    </source>
</evidence>
<proteinExistence type="predicted"/>
<accession>A0ABX2TE34</accession>
<dbReference type="SUPFAM" id="SSF51182">
    <property type="entry name" value="RmlC-like cupins"/>
    <property type="match status" value="1"/>
</dbReference>
<dbReference type="RefSeq" id="WP_180284367.1">
    <property type="nucleotide sequence ID" value="NZ_JABFDB010000019.1"/>
</dbReference>
<reference evidence="1 2" key="1">
    <citation type="submission" date="2020-05" db="EMBL/GenBank/DDBJ databases">
        <title>Azospirillum oleiclasticum sp. nov, a nitrogen-fixing and heavy crude oil-emulsifying bacterium isolated from the crude oil of Yumen Oilfield.</title>
        <authorList>
            <person name="Wu D."/>
            <person name="Cai M."/>
            <person name="Zhang X."/>
        </authorList>
    </citation>
    <scope>NUCLEOTIDE SEQUENCE [LARGE SCALE GENOMIC DNA]</scope>
    <source>
        <strain evidence="1 2">ROY-1-1-2</strain>
    </source>
</reference>
<evidence type="ECO:0000313" key="1">
    <source>
        <dbReference type="EMBL" id="NYZ22604.1"/>
    </source>
</evidence>
<protein>
    <submittedName>
        <fullName evidence="1">Uncharacterized protein</fullName>
    </submittedName>
</protein>
<sequence length="230" mass="25135">MTGDNGVTTCTLRLVEDVLPPSAQPVYLPAAERAIYVVEGDVTVEQPDGCQHQRADGAWLGGAPVALLAGSTGARLWRWELVAAGGEGDGLLRSAPGSSSALKLKADLEFDRRQDWLMRCDRVEFPKGGVALTHVHQGPGIRCCLYGEIRIDTEGRSGTFPAGHAWLERGYEPVLAPTTEREETAFIRCFILPRACKSRSSIRYVRPEDAAVPKTQRYHVFGERFITLGA</sequence>
<name>A0ABX2TE34_9PROT</name>